<dbReference type="Proteomes" id="UP000005561">
    <property type="component" value="Unassembled WGS sequence"/>
</dbReference>
<evidence type="ECO:0000313" key="3">
    <source>
        <dbReference type="Proteomes" id="UP000005561"/>
    </source>
</evidence>
<dbReference type="STRING" id="168384.SAMN05660368_03662"/>
<reference evidence="2" key="1">
    <citation type="submission" date="2009-07" db="EMBL/GenBank/DDBJ databases">
        <authorList>
            <person name="Weinstock G."/>
            <person name="Sodergren E."/>
            <person name="Clifton S."/>
            <person name="Fulton L."/>
            <person name="Fulton B."/>
            <person name="Courtney L."/>
            <person name="Fronick C."/>
            <person name="Harrison M."/>
            <person name="Strong C."/>
            <person name="Farmer C."/>
            <person name="Delahaunty K."/>
            <person name="Markovic C."/>
            <person name="Hall O."/>
            <person name="Minx P."/>
            <person name="Tomlinson C."/>
            <person name="Mitreva M."/>
            <person name="Nelson J."/>
            <person name="Hou S."/>
            <person name="Wollam A."/>
            <person name="Pepin K.H."/>
            <person name="Johnson M."/>
            <person name="Bhonagiri V."/>
            <person name="Nash W.E."/>
            <person name="Warren W."/>
            <person name="Chinwalla A."/>
            <person name="Mardis E.R."/>
            <person name="Wilson R.K."/>
        </authorList>
    </citation>
    <scope>NUCLEOTIDE SEQUENCE [LARGE SCALE GENOMIC DNA]</scope>
    <source>
        <strain evidence="2">DSM 14469</strain>
    </source>
</reference>
<dbReference type="RefSeq" id="WP_006862301.1">
    <property type="nucleotide sequence ID" value="NZ_ACCL02000011.1"/>
</dbReference>
<organism evidence="2 3">
    <name type="scientific">Marvinbryantia formatexigens DSM 14469</name>
    <dbReference type="NCBI Taxonomy" id="478749"/>
    <lineage>
        <taxon>Bacteria</taxon>
        <taxon>Bacillati</taxon>
        <taxon>Bacillota</taxon>
        <taxon>Clostridia</taxon>
        <taxon>Lachnospirales</taxon>
        <taxon>Lachnospiraceae</taxon>
        <taxon>Marvinbryantia</taxon>
    </lineage>
</organism>
<comment type="caution">
    <text evidence="2">The sequence shown here is derived from an EMBL/GenBank/DDBJ whole genome shotgun (WGS) entry which is preliminary data.</text>
</comment>
<evidence type="ECO:0000313" key="2">
    <source>
        <dbReference type="EMBL" id="EET60321.1"/>
    </source>
</evidence>
<accession>C6LFV7</accession>
<feature type="region of interest" description="Disordered" evidence="1">
    <location>
        <begin position="87"/>
        <end position="108"/>
    </location>
</feature>
<dbReference type="AlphaFoldDB" id="C6LFV7"/>
<sequence length="108" mass="11898">MAGIGVEEVKTVNITTTDGQKIKAGDALVLCIKGEDILCRFIELDKGGYFVTEPILNRGEPVMVKYRLNSIAACYKVTQFTWDDREMQQEAAEEADQDAAQDVLQPGA</sequence>
<keyword evidence="3" id="KW-1185">Reference proteome</keyword>
<proteinExistence type="predicted"/>
<protein>
    <submittedName>
        <fullName evidence="2">Uncharacterized protein</fullName>
    </submittedName>
</protein>
<evidence type="ECO:0000256" key="1">
    <source>
        <dbReference type="SAM" id="MobiDB-lite"/>
    </source>
</evidence>
<gene>
    <name evidence="2" type="ORF">BRYFOR_07517</name>
</gene>
<name>C6LFV7_9FIRM</name>
<dbReference type="EMBL" id="ACCL02000011">
    <property type="protein sequence ID" value="EET60321.1"/>
    <property type="molecule type" value="Genomic_DNA"/>
</dbReference>